<keyword evidence="3" id="KW-1185">Reference proteome</keyword>
<dbReference type="InterPro" id="IPR050266">
    <property type="entry name" value="AB_hydrolase_sf"/>
</dbReference>
<dbReference type="PRINTS" id="PR00412">
    <property type="entry name" value="EPOXHYDRLASE"/>
</dbReference>
<dbReference type="AlphaFoldDB" id="A0A0D0DQ61"/>
<dbReference type="InterPro" id="IPR000073">
    <property type="entry name" value="AB_hydrolase_1"/>
</dbReference>
<dbReference type="InParanoid" id="A0A0D0DQ61"/>
<dbReference type="InterPro" id="IPR000639">
    <property type="entry name" value="Epox_hydrolase-like"/>
</dbReference>
<dbReference type="SUPFAM" id="SSF53474">
    <property type="entry name" value="alpha/beta-Hydrolases"/>
    <property type="match status" value="1"/>
</dbReference>
<accession>A0A0D0DQ61</accession>
<sequence>MALFVSRWGDPNAGKHALLIHGLTSSSGTWTRIAQGLTAEGYSVIAPDLLGHGCSQRATDYTLSAFVNALRPLFEPTQPRFSLVIAHSFGSIVALALLALLPPARTIPVILLDPPLLPTGRIPARQQRKENVPKAWEMIVKEITELQTVEELQAAHPQWSKEDAVWKVLGAQLCDVEAIKGAIEQNQPWSFMYLLENIPSNIRLTILMADPRQHPACEMSAVEVYSQIRSIVVEGSSHSIHRDYPEKVLRTALDSIIEL</sequence>
<dbReference type="PANTHER" id="PTHR43798">
    <property type="entry name" value="MONOACYLGLYCEROL LIPASE"/>
    <property type="match status" value="1"/>
</dbReference>
<dbReference type="Proteomes" id="UP000054538">
    <property type="component" value="Unassembled WGS sequence"/>
</dbReference>
<evidence type="ECO:0000259" key="1">
    <source>
        <dbReference type="Pfam" id="PF12697"/>
    </source>
</evidence>
<evidence type="ECO:0000313" key="2">
    <source>
        <dbReference type="EMBL" id="KIK81360.1"/>
    </source>
</evidence>
<dbReference type="Pfam" id="PF12697">
    <property type="entry name" value="Abhydrolase_6"/>
    <property type="match status" value="1"/>
</dbReference>
<name>A0A0D0DQ61_9AGAM</name>
<dbReference type="GO" id="GO:0003824">
    <property type="term" value="F:catalytic activity"/>
    <property type="evidence" value="ECO:0007669"/>
    <property type="project" value="InterPro"/>
</dbReference>
<feature type="domain" description="AB hydrolase-1" evidence="1">
    <location>
        <begin position="18"/>
        <end position="250"/>
    </location>
</feature>
<reference evidence="3" key="2">
    <citation type="submission" date="2015-01" db="EMBL/GenBank/DDBJ databases">
        <title>Evolutionary Origins and Diversification of the Mycorrhizal Mutualists.</title>
        <authorList>
            <consortium name="DOE Joint Genome Institute"/>
            <consortium name="Mycorrhizal Genomics Consortium"/>
            <person name="Kohler A."/>
            <person name="Kuo A."/>
            <person name="Nagy L.G."/>
            <person name="Floudas D."/>
            <person name="Copeland A."/>
            <person name="Barry K.W."/>
            <person name="Cichocki N."/>
            <person name="Veneault-Fourrey C."/>
            <person name="LaButti K."/>
            <person name="Lindquist E.A."/>
            <person name="Lipzen A."/>
            <person name="Lundell T."/>
            <person name="Morin E."/>
            <person name="Murat C."/>
            <person name="Riley R."/>
            <person name="Ohm R."/>
            <person name="Sun H."/>
            <person name="Tunlid A."/>
            <person name="Henrissat B."/>
            <person name="Grigoriev I.V."/>
            <person name="Hibbett D.S."/>
            <person name="Martin F."/>
        </authorList>
    </citation>
    <scope>NUCLEOTIDE SEQUENCE [LARGE SCALE GENOMIC DNA]</scope>
    <source>
        <strain evidence="3">Ve08.2h10</strain>
    </source>
</reference>
<dbReference type="OrthoDB" id="10249433at2759"/>
<protein>
    <recommendedName>
        <fullName evidence="1">AB hydrolase-1 domain-containing protein</fullName>
    </recommendedName>
</protein>
<dbReference type="Gene3D" id="3.40.50.1820">
    <property type="entry name" value="alpha/beta hydrolase"/>
    <property type="match status" value="1"/>
</dbReference>
<dbReference type="InterPro" id="IPR029058">
    <property type="entry name" value="AB_hydrolase_fold"/>
</dbReference>
<dbReference type="EMBL" id="KN825813">
    <property type="protein sequence ID" value="KIK81360.1"/>
    <property type="molecule type" value="Genomic_DNA"/>
</dbReference>
<reference evidence="2 3" key="1">
    <citation type="submission" date="2014-04" db="EMBL/GenBank/DDBJ databases">
        <authorList>
            <consortium name="DOE Joint Genome Institute"/>
            <person name="Kuo A."/>
            <person name="Kohler A."/>
            <person name="Jargeat P."/>
            <person name="Nagy L.G."/>
            <person name="Floudas D."/>
            <person name="Copeland A."/>
            <person name="Barry K.W."/>
            <person name="Cichocki N."/>
            <person name="Veneault-Fourrey C."/>
            <person name="LaButti K."/>
            <person name="Lindquist E.A."/>
            <person name="Lipzen A."/>
            <person name="Lundell T."/>
            <person name="Morin E."/>
            <person name="Murat C."/>
            <person name="Sun H."/>
            <person name="Tunlid A."/>
            <person name="Henrissat B."/>
            <person name="Grigoriev I.V."/>
            <person name="Hibbett D.S."/>
            <person name="Martin F."/>
            <person name="Nordberg H.P."/>
            <person name="Cantor M.N."/>
            <person name="Hua S.X."/>
        </authorList>
    </citation>
    <scope>NUCLEOTIDE SEQUENCE [LARGE SCALE GENOMIC DNA]</scope>
    <source>
        <strain evidence="2 3">Ve08.2h10</strain>
    </source>
</reference>
<gene>
    <name evidence="2" type="ORF">PAXRUDRAFT_156276</name>
</gene>
<evidence type="ECO:0000313" key="3">
    <source>
        <dbReference type="Proteomes" id="UP000054538"/>
    </source>
</evidence>
<dbReference type="PANTHER" id="PTHR43798:SF33">
    <property type="entry name" value="HYDROLASE, PUTATIVE (AFU_ORTHOLOGUE AFUA_2G14860)-RELATED"/>
    <property type="match status" value="1"/>
</dbReference>
<dbReference type="STRING" id="930991.A0A0D0DQ61"/>
<dbReference type="HOGENOM" id="CLU_020336_31_1_1"/>
<dbReference type="GO" id="GO:0016020">
    <property type="term" value="C:membrane"/>
    <property type="evidence" value="ECO:0007669"/>
    <property type="project" value="TreeGrafter"/>
</dbReference>
<proteinExistence type="predicted"/>
<organism evidence="2 3">
    <name type="scientific">Paxillus rubicundulus Ve08.2h10</name>
    <dbReference type="NCBI Taxonomy" id="930991"/>
    <lineage>
        <taxon>Eukaryota</taxon>
        <taxon>Fungi</taxon>
        <taxon>Dikarya</taxon>
        <taxon>Basidiomycota</taxon>
        <taxon>Agaricomycotina</taxon>
        <taxon>Agaricomycetes</taxon>
        <taxon>Agaricomycetidae</taxon>
        <taxon>Boletales</taxon>
        <taxon>Paxilineae</taxon>
        <taxon>Paxillaceae</taxon>
        <taxon>Paxillus</taxon>
    </lineage>
</organism>